<reference evidence="2 3" key="1">
    <citation type="submission" date="2024-09" db="EMBL/GenBank/DDBJ databases">
        <authorList>
            <person name="Sun Q."/>
            <person name="Mori K."/>
        </authorList>
    </citation>
    <scope>NUCLEOTIDE SEQUENCE [LARGE SCALE GENOMIC DNA]</scope>
    <source>
        <strain evidence="2 3">TBRC 2205</strain>
    </source>
</reference>
<dbReference type="SUPFAM" id="SSF160631">
    <property type="entry name" value="SMI1/KNR4-like"/>
    <property type="match status" value="1"/>
</dbReference>
<dbReference type="InterPro" id="IPR037883">
    <property type="entry name" value="Knr4/Smi1-like_sf"/>
</dbReference>
<name>A0ABV6NQ10_9ACTN</name>
<keyword evidence="3" id="KW-1185">Reference proteome</keyword>
<protein>
    <submittedName>
        <fullName evidence="2">DUF6406 domain-containing protein</fullName>
    </submittedName>
</protein>
<dbReference type="InterPro" id="IPR045642">
    <property type="entry name" value="DUF6406"/>
</dbReference>
<evidence type="ECO:0000313" key="3">
    <source>
        <dbReference type="Proteomes" id="UP001589894"/>
    </source>
</evidence>
<proteinExistence type="predicted"/>
<comment type="caution">
    <text evidence="2">The sequence shown here is derived from an EMBL/GenBank/DDBJ whole genome shotgun (WGS) entry which is preliminary data.</text>
</comment>
<organism evidence="2 3">
    <name type="scientific">Plantactinospora siamensis</name>
    <dbReference type="NCBI Taxonomy" id="555372"/>
    <lineage>
        <taxon>Bacteria</taxon>
        <taxon>Bacillati</taxon>
        <taxon>Actinomycetota</taxon>
        <taxon>Actinomycetes</taxon>
        <taxon>Micromonosporales</taxon>
        <taxon>Micromonosporaceae</taxon>
        <taxon>Plantactinospora</taxon>
    </lineage>
</organism>
<evidence type="ECO:0000256" key="1">
    <source>
        <dbReference type="SAM" id="MobiDB-lite"/>
    </source>
</evidence>
<evidence type="ECO:0000313" key="2">
    <source>
        <dbReference type="EMBL" id="MFC0562873.1"/>
    </source>
</evidence>
<accession>A0ABV6NQ10</accession>
<feature type="region of interest" description="Disordered" evidence="1">
    <location>
        <begin position="86"/>
        <end position="105"/>
    </location>
</feature>
<feature type="region of interest" description="Disordered" evidence="1">
    <location>
        <begin position="280"/>
        <end position="303"/>
    </location>
</feature>
<dbReference type="Proteomes" id="UP001589894">
    <property type="component" value="Unassembled WGS sequence"/>
</dbReference>
<gene>
    <name evidence="2" type="ORF">ACFFHU_01605</name>
</gene>
<dbReference type="Pfam" id="PF19944">
    <property type="entry name" value="DUF6406"/>
    <property type="match status" value="1"/>
</dbReference>
<dbReference type="RefSeq" id="WP_377334910.1">
    <property type="nucleotide sequence ID" value="NZ_JBHLUE010000002.1"/>
</dbReference>
<sequence>MSSDVNVLRVDNNTIGSVGSARIAVGSAMPGSPPTARILVVPRGGAGDQEHLVRLGETFPVVDETWRFADIDFKTLGWWTVTLRRVDGDEPQDPPGGQHGVYEWPRSDEPARLLPYDSLTPARLAELQTALGQDLPPIYARWLAETNGVRVEGTHRIPDLLAGEGPVGGKHYPQPVTLWPHKALFGVDPDNRYRDLVVAQSVHRDQQVSRAYLAIGTAEEGVLFVKAAEPDADSVWLLLNHRRYGPNGEAGHAIREAELTRVGPDIRSFLGRFHPVPEPDIEARPGDVTYPDRNDPMYWAPRE</sequence>
<dbReference type="EMBL" id="JBHLUE010000002">
    <property type="protein sequence ID" value="MFC0562873.1"/>
    <property type="molecule type" value="Genomic_DNA"/>
</dbReference>